<dbReference type="Gene3D" id="3.90.1280.10">
    <property type="entry name" value="HSP33 redox switch-like"/>
    <property type="match status" value="1"/>
</dbReference>
<comment type="caution">
    <text evidence="6">The sequence shown here is derived from an EMBL/GenBank/DDBJ whole genome shotgun (WGS) entry which is preliminary data.</text>
</comment>
<dbReference type="SUPFAM" id="SSF118352">
    <property type="entry name" value="HSP33 redox switch-like"/>
    <property type="match status" value="1"/>
</dbReference>
<reference evidence="6" key="1">
    <citation type="submission" date="2020-04" db="EMBL/GenBank/DDBJ databases">
        <authorList>
            <person name="Zhang T."/>
        </authorList>
    </citation>
    <scope>NUCLEOTIDE SEQUENCE</scope>
    <source>
        <strain evidence="6">HKST-UBA01</strain>
    </source>
</reference>
<dbReference type="InterPro" id="IPR000397">
    <property type="entry name" value="Heat_shock_Hsp33"/>
</dbReference>
<protein>
    <submittedName>
        <fullName evidence="6">Hsp33 family molecular chaperone HslO</fullName>
    </submittedName>
</protein>
<dbReference type="EMBL" id="JAGQHR010000415">
    <property type="protein sequence ID" value="MCA9728557.1"/>
    <property type="molecule type" value="Genomic_DNA"/>
</dbReference>
<dbReference type="InterPro" id="IPR016153">
    <property type="entry name" value="Heat_shock_Hsp33_N"/>
</dbReference>
<dbReference type="GO" id="GO:0006457">
    <property type="term" value="P:protein folding"/>
    <property type="evidence" value="ECO:0007669"/>
    <property type="project" value="InterPro"/>
</dbReference>
<dbReference type="GO" id="GO:0005737">
    <property type="term" value="C:cytoplasm"/>
    <property type="evidence" value="ECO:0007669"/>
    <property type="project" value="InterPro"/>
</dbReference>
<keyword evidence="2" id="KW-0862">Zinc</keyword>
<proteinExistence type="predicted"/>
<dbReference type="AlphaFoldDB" id="A0A956M1P5"/>
<evidence type="ECO:0000313" key="7">
    <source>
        <dbReference type="Proteomes" id="UP000697710"/>
    </source>
</evidence>
<evidence type="ECO:0000256" key="5">
    <source>
        <dbReference type="ARBA" id="ARBA00023284"/>
    </source>
</evidence>
<evidence type="ECO:0000256" key="1">
    <source>
        <dbReference type="ARBA" id="ARBA00022490"/>
    </source>
</evidence>
<evidence type="ECO:0000256" key="4">
    <source>
        <dbReference type="ARBA" id="ARBA00023186"/>
    </source>
</evidence>
<reference evidence="6" key="2">
    <citation type="journal article" date="2021" name="Microbiome">
        <title>Successional dynamics and alternative stable states in a saline activated sludge microbial community over 9 years.</title>
        <authorList>
            <person name="Wang Y."/>
            <person name="Ye J."/>
            <person name="Ju F."/>
            <person name="Liu L."/>
            <person name="Boyd J.A."/>
            <person name="Deng Y."/>
            <person name="Parks D.H."/>
            <person name="Jiang X."/>
            <person name="Yin X."/>
            <person name="Woodcroft B.J."/>
            <person name="Tyson G.W."/>
            <person name="Hugenholtz P."/>
            <person name="Polz M.F."/>
            <person name="Zhang T."/>
        </authorList>
    </citation>
    <scope>NUCLEOTIDE SEQUENCE</scope>
    <source>
        <strain evidence="6">HKST-UBA01</strain>
    </source>
</reference>
<name>A0A956M1P5_UNCEI</name>
<dbReference type="InterPro" id="IPR016154">
    <property type="entry name" value="Heat_shock_Hsp33_C"/>
</dbReference>
<gene>
    <name evidence="6" type="ORF">KC729_12790</name>
</gene>
<evidence type="ECO:0000256" key="3">
    <source>
        <dbReference type="ARBA" id="ARBA00023157"/>
    </source>
</evidence>
<keyword evidence="1" id="KW-0963">Cytoplasm</keyword>
<feature type="non-terminal residue" evidence="6">
    <location>
        <position position="1"/>
    </location>
</feature>
<keyword evidence="3" id="KW-1015">Disulfide bond</keyword>
<dbReference type="Pfam" id="PF01430">
    <property type="entry name" value="HSP33"/>
    <property type="match status" value="1"/>
</dbReference>
<sequence length="251" mass="28500">VSLRRTIDEERHLIVSHGDFRDFFAAWESHVKIWDGLPDGLGSVMMRQALAVGVLHLSNAPRDLSFGLTIHLHTPPTNVFVTGHAADSAVTGRIYVDGVKQMESSRVYMQSQRPEHEPSLSVLEVHGFDILEFLESYYLNSEQRHARFFELAEEGGYLQVLSLPGADPALFSKLDRDSAAALLRQDLTVLEERTFFFQCGCTPQKMMTALHDIFGERPDELFQGDERVETSCPRCGRRWWVTREEFSDGTP</sequence>
<accession>A0A956M1P5</accession>
<evidence type="ECO:0000313" key="6">
    <source>
        <dbReference type="EMBL" id="MCA9728557.1"/>
    </source>
</evidence>
<evidence type="ECO:0000256" key="2">
    <source>
        <dbReference type="ARBA" id="ARBA00022833"/>
    </source>
</evidence>
<dbReference type="GO" id="GO:0051082">
    <property type="term" value="F:unfolded protein binding"/>
    <property type="evidence" value="ECO:0007669"/>
    <property type="project" value="InterPro"/>
</dbReference>
<keyword evidence="4" id="KW-0143">Chaperone</keyword>
<dbReference type="Proteomes" id="UP000697710">
    <property type="component" value="Unassembled WGS sequence"/>
</dbReference>
<keyword evidence="5" id="KW-0676">Redox-active center</keyword>
<organism evidence="6 7">
    <name type="scientific">Eiseniibacteriota bacterium</name>
    <dbReference type="NCBI Taxonomy" id="2212470"/>
    <lineage>
        <taxon>Bacteria</taxon>
        <taxon>Candidatus Eiseniibacteriota</taxon>
    </lineage>
</organism>
<dbReference type="SUPFAM" id="SSF64397">
    <property type="entry name" value="Hsp33 domain"/>
    <property type="match status" value="1"/>
</dbReference>